<keyword evidence="3" id="KW-0964">Secreted</keyword>
<dbReference type="InterPro" id="IPR000152">
    <property type="entry name" value="EGF-type_Asp/Asn_hydroxyl_site"/>
</dbReference>
<evidence type="ECO:0000256" key="11">
    <source>
        <dbReference type="ARBA" id="ARBA00023170"/>
    </source>
</evidence>
<keyword evidence="4 16" id="KW-0245">EGF-like domain</keyword>
<keyword evidence="21" id="KW-1185">Reference proteome</keyword>
<evidence type="ECO:0000256" key="17">
    <source>
        <dbReference type="SAM" id="SignalP"/>
    </source>
</evidence>
<comment type="caution">
    <text evidence="16">Lacks conserved residue(s) required for the propagation of feature annotation.</text>
</comment>
<keyword evidence="5" id="KW-0812">Transmembrane</keyword>
<feature type="domain" description="Ig-like" evidence="19">
    <location>
        <begin position="691"/>
        <end position="780"/>
    </location>
</feature>
<evidence type="ECO:0000256" key="7">
    <source>
        <dbReference type="ARBA" id="ARBA00022737"/>
    </source>
</evidence>
<evidence type="ECO:0000256" key="5">
    <source>
        <dbReference type="ARBA" id="ARBA00022692"/>
    </source>
</evidence>
<dbReference type="GO" id="GO:0030424">
    <property type="term" value="C:axon"/>
    <property type="evidence" value="ECO:0007669"/>
    <property type="project" value="TreeGrafter"/>
</dbReference>
<dbReference type="Gene3D" id="2.60.40.10">
    <property type="entry name" value="Immunoglobulins"/>
    <property type="match status" value="16"/>
</dbReference>
<dbReference type="Pfam" id="PF23560">
    <property type="entry name" value="GBD_Hemicentin"/>
    <property type="match status" value="1"/>
</dbReference>
<dbReference type="InterPro" id="IPR049883">
    <property type="entry name" value="NOTCH1_EGF-like"/>
</dbReference>
<dbReference type="InterPro" id="IPR000742">
    <property type="entry name" value="EGF"/>
</dbReference>
<accession>A0A9P0FUN8</accession>
<sequence length="2314" mass="255314">MLAVKCVVIFLSVLFLQIECKLHRRSKRDKDDGKSSLAFVFDVTGSMYNDLKQLREGAEMILNTALKESNVIADFVFVPFHDPAVGPITVTRRKSVFKNALNRVEVQGGGDCPEMSLTGIHLALNASRPKSFVYVFTDATAADHAIVGKVLDTIQRKQSQVVFILTGHCNDWDRPSYLVYRQIAAASSGQIFNLNKSNVHQMLKFVKNSIKGRMVNLVSVSNPAGYNFTQEIPVDSTLGDVTVSVSGSKPKITVVDPKGEQLTGPPKLITTLDLSEIMVVKVMQPEPGNWTITVGSEEDYSVKVVGLSNLTFTHGFSVNTPKSMKETSYRPLRGTYNHLMISLSHTNASVSIQYAEVLTLDGKTLFELPLTKTDRAGIYRAEPFIPPDEFFYIAINGRDERNQELRRIGSTAIQAKSPDVPYLSAPRKVEAHSHARVVLTCNVESLVPVTAMWIKDLSRIKEISSLQTTSLDLVIENMGEEHVGAYKCIARNVAGTAQAHTDLTIIVVPPQVTIEPGNITVEEGTNVTISCAVHSESLLLSNQLWYNGTKDYAIDLNREPNIEGLYVFNKTIQATKDNVGIYSCVATNRGGKTKQSSHISMKMNPSAQILGPHTLSKLIYTDFQLVCTVENAEEVVWTHPNGTQVNRDVNGTSTDVLVVKNVTGDGVWTCSAVRGKLKSFDSVNVTVLMKPVVNIIGSKNISIVNGTVIEVTCEVVARPAPRILWHRETEQFLNNTISQLKPNVYRSVLNLNSSAGNVQATYFCFGENTEGIHQDSLSVHVRRKMTLVKGFQDQSIQLYYQAELHCQVDAHPPAKILWYHNGTELVPSANVQVSEDKSIVYLTRIDFENLGLYVCIADNGFESLTVNGTVSVFGLASPVLSKEPAHQVAKQGGSTKFTCRVLKGNPEPKLTWEYKSNQSSDFASIPKGVLNVDSNELIISNVSEKHAGVYRCNAVNVIGRHTYEVSLEVQYPPRFNGQIETKGPQERKMGERVTFSCDAVGLPPPIIVWTKDEHPVVYSANLFLTNSSELVIEKISPSDSGTYTCNATSVAGSTHKNFTVTVYDPPTISPTNGTLSEVLEGQLVELPCSARGVPTPVVHWTQNGEAVSGSRKYLDEYGLRFIANLTDFGEYTCSANNIFGNTSITYTVYVWVPPYIAPPLEIFKEVLLGTEVSLQCDVIGFPLPTIQWLFNGKLLTENTTDLSFNDIGNLYITNASLNYEGVYICQAENNGGIAEQTTYLKINEPPKILADNYTGPYLATNMDTVLTITCQATGKPQPYVRWSKDDFYLDNDPRYEIDIHGMLTIKAPSEDMSGNYTCIAKNSVGVTNKTVPVEIYSIPTHMQSEESLSTVTFVEGQRAAVQCPLRARHDTLKWYKYAKLIATGQLILANVSREDASSLSCVVTNAVGSAYSKVQVNVEWPPTFEQNGPTSVEVVQSDDLYLDCAVDAKPKAKIKWWFNSKPLVFEDKDRLKLINVQPRNAGSYKCVVSNAHGTIVKEFSLNVLVPPFISEFDMLDVQLKEGVNATLECNARGVPKPNITWTFNNTNWRLHNSSLSSTNITSLSGGLYRCDATNKAGATHIVYRVTIVAAARVLDIVAFTNGEGNTVGKVLDVTQGSKVRIACKATGNPTPDIQWMKQGRAVSENPFDIDYADLILNSVQTSDAGAYTCVATNEGGAQERKIKINVLEPPKIFQSLFQNENSTSNTVHLEVITEQPFYLHCHPYGNPLPELYWFKDDVPLKFFDDQMVSTEFGEVIVVKKAKEEQSGSYTCVARNDVGNTSVSYFVDVLVPPPSPKESSKKVTGTFGQELVLSCPALGSPLPSVMWVKHPYTEIEAGDRLVLVDDNYTLIINKTEVSDSGKYSCIMTNKVGTTEVVFDVTVIKPPSIADNVSGNTPEEHVVALKRSIVLKCEVDGHPMPRISWLKDTQQLSDSVSNVQRVLDNSLLAIWSAGVRDAGQYICVAENQAGTTHRRYNVLIKVPAKWSEWSQWSLCNATCGLGYQQRSRSCQYIDDKNNTIDSSSKSDKIILDTSTCKGPNVDRRKCHMPPCETEESVSRWSSWSKWSSCSASCGAATQARTRRCRGKACSGDNVQIKKCTGLPPCHSSPNLSDNLIDSKEDSSDPNSYLPDMTFEMQPEELNPSFSSSSDVEDIYSGSEVSSMFYDVTVTDNLDHSERGPCDPGYRYSGPTNQCQDVDECVLDTNRCHSTQLCVNTDGGYRCSCPPGYLSLGAGQRCLDINECELQTDGCSHSCVNTAGGFVCACPRHLRLHIDKHHCVTPALYRRPYGELESEYYLSTTIEFPNKYIKAMRNSTP</sequence>
<feature type="domain" description="Ig-like" evidence="19">
    <location>
        <begin position="418"/>
        <end position="504"/>
    </location>
</feature>
<dbReference type="PROSITE" id="PS00010">
    <property type="entry name" value="ASX_HYDROXYL"/>
    <property type="match status" value="1"/>
</dbReference>
<proteinExistence type="inferred from homology"/>
<dbReference type="SMART" id="SM00408">
    <property type="entry name" value="IGc2"/>
    <property type="match status" value="16"/>
</dbReference>
<dbReference type="Pfam" id="PF13927">
    <property type="entry name" value="Ig_3"/>
    <property type="match status" value="5"/>
</dbReference>
<dbReference type="InterPro" id="IPR056861">
    <property type="entry name" value="HMCN1-like_VWA"/>
</dbReference>
<feature type="chain" id="PRO_5040142888" description="Hemolin" evidence="17">
    <location>
        <begin position="21"/>
        <end position="2314"/>
    </location>
</feature>
<dbReference type="CDD" id="cd00054">
    <property type="entry name" value="EGF_CA"/>
    <property type="match status" value="2"/>
</dbReference>
<evidence type="ECO:0000313" key="21">
    <source>
        <dbReference type="Proteomes" id="UP001154114"/>
    </source>
</evidence>
<dbReference type="OrthoDB" id="5985519at2759"/>
<dbReference type="PROSITE" id="PS50092">
    <property type="entry name" value="TSP1"/>
    <property type="match status" value="2"/>
</dbReference>
<evidence type="ECO:0000256" key="2">
    <source>
        <dbReference type="ARBA" id="ARBA00004613"/>
    </source>
</evidence>
<feature type="domain" description="Ig-like" evidence="19">
    <location>
        <begin position="973"/>
        <end position="1061"/>
    </location>
</feature>
<feature type="domain" description="Ig-like" evidence="19">
    <location>
        <begin position="1690"/>
        <end position="1783"/>
    </location>
</feature>
<dbReference type="InterPro" id="IPR003599">
    <property type="entry name" value="Ig_sub"/>
</dbReference>
<dbReference type="InterPro" id="IPR003598">
    <property type="entry name" value="Ig_sub2"/>
</dbReference>
<feature type="domain" description="Ig-like" evidence="19">
    <location>
        <begin position="1613"/>
        <end position="1685"/>
    </location>
</feature>
<dbReference type="GO" id="GO:0007156">
    <property type="term" value="P:homophilic cell adhesion via plasma membrane adhesion molecules"/>
    <property type="evidence" value="ECO:0007669"/>
    <property type="project" value="TreeGrafter"/>
</dbReference>
<evidence type="ECO:0000256" key="4">
    <source>
        <dbReference type="ARBA" id="ARBA00022536"/>
    </source>
</evidence>
<dbReference type="InterPro" id="IPR013783">
    <property type="entry name" value="Ig-like_fold"/>
</dbReference>
<keyword evidence="9" id="KW-0472">Membrane</keyword>
<dbReference type="SMART" id="SM00179">
    <property type="entry name" value="EGF_CA"/>
    <property type="match status" value="2"/>
</dbReference>
<evidence type="ECO:0000313" key="20">
    <source>
        <dbReference type="EMBL" id="CAH0591436.1"/>
    </source>
</evidence>
<feature type="domain" description="Ig-like" evidence="19">
    <location>
        <begin position="1066"/>
        <end position="1145"/>
    </location>
</feature>
<dbReference type="PROSITE" id="PS50026">
    <property type="entry name" value="EGF_3"/>
    <property type="match status" value="1"/>
</dbReference>
<feature type="domain" description="Ig-like" evidence="19">
    <location>
        <begin position="1158"/>
        <end position="1241"/>
    </location>
</feature>
<feature type="domain" description="Ig-like" evidence="19">
    <location>
        <begin position="1422"/>
        <end position="1502"/>
    </location>
</feature>
<dbReference type="FunFam" id="2.60.40.10:FF:000032">
    <property type="entry name" value="palladin isoform X1"/>
    <property type="match status" value="1"/>
</dbReference>
<feature type="domain" description="EGF-like" evidence="18">
    <location>
        <begin position="2194"/>
        <end position="2236"/>
    </location>
</feature>
<dbReference type="InterPro" id="IPR018097">
    <property type="entry name" value="EGF_Ca-bd_CS"/>
</dbReference>
<dbReference type="InterPro" id="IPR000884">
    <property type="entry name" value="TSP1_rpt"/>
</dbReference>
<dbReference type="GO" id="GO:0032991">
    <property type="term" value="C:protein-containing complex"/>
    <property type="evidence" value="ECO:0007669"/>
    <property type="project" value="UniProtKB-ARBA"/>
</dbReference>
<feature type="domain" description="Ig-like" evidence="19">
    <location>
        <begin position="1339"/>
        <end position="1417"/>
    </location>
</feature>
<dbReference type="PROSITE" id="PS01187">
    <property type="entry name" value="EGF_CA"/>
    <property type="match status" value="2"/>
</dbReference>
<dbReference type="InterPro" id="IPR036465">
    <property type="entry name" value="vWFA_dom_sf"/>
</dbReference>
<evidence type="ECO:0000259" key="18">
    <source>
        <dbReference type="PROSITE" id="PS50026"/>
    </source>
</evidence>
<dbReference type="SMART" id="SM00409">
    <property type="entry name" value="IG"/>
    <property type="match status" value="17"/>
</dbReference>
<evidence type="ECO:0000256" key="1">
    <source>
        <dbReference type="ARBA" id="ARBA00004167"/>
    </source>
</evidence>
<feature type="domain" description="Ig-like" evidence="19">
    <location>
        <begin position="804"/>
        <end position="871"/>
    </location>
</feature>
<feature type="domain" description="Ig-like" evidence="19">
    <location>
        <begin position="1885"/>
        <end position="1977"/>
    </location>
</feature>
<dbReference type="SMART" id="SM00181">
    <property type="entry name" value="EGF"/>
    <property type="match status" value="2"/>
</dbReference>
<feature type="signal peptide" evidence="17">
    <location>
        <begin position="1"/>
        <end position="20"/>
    </location>
</feature>
<dbReference type="Pfam" id="PF00090">
    <property type="entry name" value="TSP_1"/>
    <property type="match status" value="2"/>
</dbReference>
<dbReference type="InterPro" id="IPR013098">
    <property type="entry name" value="Ig_I-set"/>
</dbReference>
<dbReference type="Proteomes" id="UP001154114">
    <property type="component" value="Chromosome 19"/>
</dbReference>
<evidence type="ECO:0000256" key="10">
    <source>
        <dbReference type="ARBA" id="ARBA00023157"/>
    </source>
</evidence>
<dbReference type="Gene3D" id="3.40.50.410">
    <property type="entry name" value="von Willebrand factor, type A domain"/>
    <property type="match status" value="1"/>
</dbReference>
<dbReference type="Gene3D" id="2.10.25.10">
    <property type="entry name" value="Laminin"/>
    <property type="match status" value="2"/>
</dbReference>
<evidence type="ECO:0000256" key="3">
    <source>
        <dbReference type="ARBA" id="ARBA00022525"/>
    </source>
</evidence>
<evidence type="ECO:0000256" key="9">
    <source>
        <dbReference type="ARBA" id="ARBA00023136"/>
    </source>
</evidence>
<dbReference type="GO" id="GO:0005509">
    <property type="term" value="F:calcium ion binding"/>
    <property type="evidence" value="ECO:0007669"/>
    <property type="project" value="InterPro"/>
</dbReference>
<dbReference type="PROSITE" id="PS50835">
    <property type="entry name" value="IG_LIKE"/>
    <property type="match status" value="16"/>
</dbReference>
<dbReference type="GO" id="GO:0070593">
    <property type="term" value="P:dendrite self-avoidance"/>
    <property type="evidence" value="ECO:0007669"/>
    <property type="project" value="TreeGrafter"/>
</dbReference>
<evidence type="ECO:0000256" key="8">
    <source>
        <dbReference type="ARBA" id="ARBA00022989"/>
    </source>
</evidence>
<keyword evidence="13" id="KW-0393">Immunoglobulin domain</keyword>
<keyword evidence="7" id="KW-0677">Repeat</keyword>
<dbReference type="GO" id="GO:0005576">
    <property type="term" value="C:extracellular region"/>
    <property type="evidence" value="ECO:0007669"/>
    <property type="project" value="UniProtKB-SubCell"/>
</dbReference>
<dbReference type="InterPro" id="IPR007110">
    <property type="entry name" value="Ig-like_dom"/>
</dbReference>
<dbReference type="FunFam" id="2.60.40.10:FF:000016">
    <property type="entry name" value="Fibroblast growth factor receptor"/>
    <property type="match status" value="1"/>
</dbReference>
<dbReference type="FunFam" id="2.60.40.10:FF:000130">
    <property type="entry name" value="Hemicentin 1"/>
    <property type="match status" value="1"/>
</dbReference>
<dbReference type="SUPFAM" id="SSF82895">
    <property type="entry name" value="TSP-1 type 1 repeat"/>
    <property type="match status" value="2"/>
</dbReference>
<gene>
    <name evidence="20" type="ORF">CINC_LOCUS5078</name>
</gene>
<dbReference type="SUPFAM" id="SSF53300">
    <property type="entry name" value="vWA-like"/>
    <property type="match status" value="1"/>
</dbReference>
<keyword evidence="11" id="KW-0675">Receptor</keyword>
<dbReference type="Gene3D" id="2.20.100.10">
    <property type="entry name" value="Thrombospondin type-1 (TSP1) repeat"/>
    <property type="match status" value="2"/>
</dbReference>
<comment type="subcellular location">
    <subcellularLocation>
        <location evidence="1">Membrane</location>
        <topology evidence="1">Single-pass membrane protein</topology>
    </subcellularLocation>
    <subcellularLocation>
        <location evidence="2">Secreted</location>
    </subcellularLocation>
</comment>
<evidence type="ECO:0000259" key="19">
    <source>
        <dbReference type="PROSITE" id="PS50835"/>
    </source>
</evidence>
<dbReference type="GO" id="GO:0007411">
    <property type="term" value="P:axon guidance"/>
    <property type="evidence" value="ECO:0007669"/>
    <property type="project" value="TreeGrafter"/>
</dbReference>
<protein>
    <recommendedName>
        <fullName evidence="15">Hemolin</fullName>
    </recommendedName>
</protein>
<evidence type="ECO:0000256" key="12">
    <source>
        <dbReference type="ARBA" id="ARBA00023180"/>
    </source>
</evidence>
<dbReference type="Pfam" id="PF07679">
    <property type="entry name" value="I-set"/>
    <property type="match status" value="8"/>
</dbReference>
<dbReference type="SUPFAM" id="SSF48726">
    <property type="entry name" value="Immunoglobulin"/>
    <property type="match status" value="16"/>
</dbReference>
<dbReference type="InterPro" id="IPR056475">
    <property type="entry name" value="GBD_Hemicentin/VWA7"/>
</dbReference>
<dbReference type="PROSITE" id="PS01186">
    <property type="entry name" value="EGF_2"/>
    <property type="match status" value="1"/>
</dbReference>
<dbReference type="Pfam" id="PF07645">
    <property type="entry name" value="EGF_CA"/>
    <property type="match status" value="2"/>
</dbReference>
<dbReference type="InterPro" id="IPR001881">
    <property type="entry name" value="EGF-like_Ca-bd_dom"/>
</dbReference>
<evidence type="ECO:0000256" key="13">
    <source>
        <dbReference type="ARBA" id="ARBA00023319"/>
    </source>
</evidence>
<name>A0A9P0FUN8_CHRIL</name>
<comment type="similarity">
    <text evidence="14">Belongs to the hemolin family.</text>
</comment>
<dbReference type="SMART" id="SM00209">
    <property type="entry name" value="TSP1"/>
    <property type="match status" value="2"/>
</dbReference>
<dbReference type="CDD" id="cd00198">
    <property type="entry name" value="vWFA"/>
    <property type="match status" value="1"/>
</dbReference>
<feature type="domain" description="Ig-like" evidence="19">
    <location>
        <begin position="1793"/>
        <end position="1880"/>
    </location>
</feature>
<dbReference type="InterPro" id="IPR009030">
    <property type="entry name" value="Growth_fac_rcpt_cys_sf"/>
</dbReference>
<dbReference type="SUPFAM" id="SSF57184">
    <property type="entry name" value="Growth factor receptor domain"/>
    <property type="match status" value="1"/>
</dbReference>
<organism evidence="20 21">
    <name type="scientific">Chrysodeixis includens</name>
    <name type="common">Soybean looper</name>
    <name type="synonym">Pseudoplusia includens</name>
    <dbReference type="NCBI Taxonomy" id="689277"/>
    <lineage>
        <taxon>Eukaryota</taxon>
        <taxon>Metazoa</taxon>
        <taxon>Ecdysozoa</taxon>
        <taxon>Arthropoda</taxon>
        <taxon>Hexapoda</taxon>
        <taxon>Insecta</taxon>
        <taxon>Pterygota</taxon>
        <taxon>Neoptera</taxon>
        <taxon>Endopterygota</taxon>
        <taxon>Lepidoptera</taxon>
        <taxon>Glossata</taxon>
        <taxon>Ditrysia</taxon>
        <taxon>Noctuoidea</taxon>
        <taxon>Noctuidae</taxon>
        <taxon>Plusiinae</taxon>
        <taxon>Chrysodeixis</taxon>
    </lineage>
</organism>
<dbReference type="PANTHER" id="PTHR10075">
    <property type="entry name" value="BASIGIN RELATED"/>
    <property type="match status" value="1"/>
</dbReference>
<dbReference type="EMBL" id="LR824022">
    <property type="protein sequence ID" value="CAH0591436.1"/>
    <property type="molecule type" value="Genomic_DNA"/>
</dbReference>
<feature type="domain" description="Ig-like" evidence="19">
    <location>
        <begin position="1246"/>
        <end position="1334"/>
    </location>
</feature>
<dbReference type="CDD" id="cd00096">
    <property type="entry name" value="Ig"/>
    <property type="match status" value="1"/>
</dbReference>
<dbReference type="Pfam" id="PF25106">
    <property type="entry name" value="VWA_4"/>
    <property type="match status" value="1"/>
</dbReference>
<feature type="domain" description="Ig-like" evidence="19">
    <location>
        <begin position="878"/>
        <end position="970"/>
    </location>
</feature>
<reference evidence="20" key="1">
    <citation type="submission" date="2021-12" db="EMBL/GenBank/DDBJ databases">
        <authorList>
            <person name="King R."/>
        </authorList>
    </citation>
    <scope>NUCLEOTIDE SEQUENCE</scope>
</reference>
<keyword evidence="10" id="KW-1015">Disulfide bond</keyword>
<dbReference type="InterPro" id="IPR036383">
    <property type="entry name" value="TSP1_rpt_sf"/>
</dbReference>
<dbReference type="GO" id="GO:0005886">
    <property type="term" value="C:plasma membrane"/>
    <property type="evidence" value="ECO:0007669"/>
    <property type="project" value="TreeGrafter"/>
</dbReference>
<dbReference type="GO" id="GO:0098632">
    <property type="term" value="F:cell-cell adhesion mediator activity"/>
    <property type="evidence" value="ECO:0007669"/>
    <property type="project" value="TreeGrafter"/>
</dbReference>
<keyword evidence="12" id="KW-0325">Glycoprotein</keyword>
<evidence type="ECO:0000256" key="16">
    <source>
        <dbReference type="PROSITE-ProRule" id="PRU00076"/>
    </source>
</evidence>
<dbReference type="FunFam" id="2.10.25.10:FF:000038">
    <property type="entry name" value="Fibrillin 2"/>
    <property type="match status" value="1"/>
</dbReference>
<feature type="domain" description="Ig-like" evidence="19">
    <location>
        <begin position="510"/>
        <end position="600"/>
    </location>
</feature>
<evidence type="ECO:0000256" key="14">
    <source>
        <dbReference type="ARBA" id="ARBA00061228"/>
    </source>
</evidence>
<keyword evidence="8" id="KW-1133">Transmembrane helix</keyword>
<keyword evidence="6 17" id="KW-0732">Signal</keyword>
<dbReference type="InterPro" id="IPR036179">
    <property type="entry name" value="Ig-like_dom_sf"/>
</dbReference>
<feature type="domain" description="Ig-like" evidence="19">
    <location>
        <begin position="1507"/>
        <end position="1586"/>
    </location>
</feature>
<evidence type="ECO:0000256" key="15">
    <source>
        <dbReference type="ARBA" id="ARBA00068688"/>
    </source>
</evidence>
<dbReference type="PANTHER" id="PTHR10075:SF101">
    <property type="entry name" value="ZWEI IG DOMAIN PROTEIN ZIG-3"/>
    <property type="match status" value="1"/>
</dbReference>
<evidence type="ECO:0000256" key="6">
    <source>
        <dbReference type="ARBA" id="ARBA00022729"/>
    </source>
</evidence>